<dbReference type="EnsemblMetazoa" id="PPA26433.1">
    <property type="protein sequence ID" value="PPA26433.1"/>
    <property type="gene ID" value="WBGene00115987"/>
</dbReference>
<protein>
    <submittedName>
        <fullName evidence="3">Uncharacterized protein</fullName>
    </submittedName>
</protein>
<evidence type="ECO:0000256" key="1">
    <source>
        <dbReference type="SAM" id="MobiDB-lite"/>
    </source>
</evidence>
<accession>A0A2A6C537</accession>
<feature type="region of interest" description="Disordered" evidence="1">
    <location>
        <begin position="310"/>
        <end position="350"/>
    </location>
</feature>
<dbReference type="AlphaFoldDB" id="A0A2A6C537"/>
<feature type="region of interest" description="Disordered" evidence="1">
    <location>
        <begin position="369"/>
        <end position="419"/>
    </location>
</feature>
<keyword evidence="2" id="KW-1133">Transmembrane helix</keyword>
<keyword evidence="2" id="KW-0472">Membrane</keyword>
<sequence length="530" mass="59680">VCKLNESFHLLFSSTLTPHRSTRHERSPSLSSLLPDAMILLTLLALLPLGVFADQDFACSSPPRAIDSPIHADSVYFLFVIDNSWPEYKVALQKTLYQMISCEIPRSSKYRVGTIYAYTPKRAKDFVLDEKSLATADRFTTTLDEVVERSYQSRAHLPYDRTRCSRMHAVVEAMRLADFSYDNNVHSHYIFPTDDSEDDFVNDCDPAWTFKQSARNILNEATPNHLYLDVIRIGVAKRWTQYGERVQLADWSERSINQKNVSHLMSDFLDGALRGDAVNDAIVFGTNGLKKSRRPKGVATFVTEPTLAPFPTTMLSSPTTTTTLSSTPSSTTSRTSTTASTTTLPPAPDTTKTAMAVRQLKRGRNVSIKKAADSERVQEDPAIQLLTNNSSEGSKHRRSVNSTGEEKRHMEDAEPSNDNHVVLGYQTPFTTLQFYLIVIGTTIGVMVVVWLVCGLVFFCCYRDDDSIKKHDKKAAEEEDEMHLISGLNEHDWDKPSSIMISDHLRKVKEDRYNEEQLRSSESRGTITVDV</sequence>
<keyword evidence="4" id="KW-1185">Reference proteome</keyword>
<organism evidence="3 4">
    <name type="scientific">Pristionchus pacificus</name>
    <name type="common">Parasitic nematode worm</name>
    <dbReference type="NCBI Taxonomy" id="54126"/>
    <lineage>
        <taxon>Eukaryota</taxon>
        <taxon>Metazoa</taxon>
        <taxon>Ecdysozoa</taxon>
        <taxon>Nematoda</taxon>
        <taxon>Chromadorea</taxon>
        <taxon>Rhabditida</taxon>
        <taxon>Rhabditina</taxon>
        <taxon>Diplogasteromorpha</taxon>
        <taxon>Diplogasteroidea</taxon>
        <taxon>Neodiplogasteridae</taxon>
        <taxon>Pristionchus</taxon>
    </lineage>
</organism>
<feature type="compositionally biased region" description="Basic and acidic residues" evidence="1">
    <location>
        <begin position="370"/>
        <end position="379"/>
    </location>
</feature>
<dbReference type="Proteomes" id="UP000005239">
    <property type="component" value="Unassembled WGS sequence"/>
</dbReference>
<name>A0A2A6C537_PRIPA</name>
<feature type="transmembrane region" description="Helical" evidence="2">
    <location>
        <begin position="434"/>
        <end position="461"/>
    </location>
</feature>
<keyword evidence="2" id="KW-0812">Transmembrane</keyword>
<gene>
    <name evidence="3" type="primary">WBGene00115987</name>
</gene>
<feature type="compositionally biased region" description="Low complexity" evidence="1">
    <location>
        <begin position="311"/>
        <end position="350"/>
    </location>
</feature>
<reference evidence="3" key="2">
    <citation type="submission" date="2022-06" db="UniProtKB">
        <authorList>
            <consortium name="EnsemblMetazoa"/>
        </authorList>
    </citation>
    <scope>IDENTIFICATION</scope>
    <source>
        <strain evidence="3">PS312</strain>
    </source>
</reference>
<evidence type="ECO:0000256" key="2">
    <source>
        <dbReference type="SAM" id="Phobius"/>
    </source>
</evidence>
<proteinExistence type="predicted"/>
<accession>A0A8R1UI30</accession>
<evidence type="ECO:0000313" key="4">
    <source>
        <dbReference type="Proteomes" id="UP000005239"/>
    </source>
</evidence>
<reference evidence="4" key="1">
    <citation type="journal article" date="2008" name="Nat. Genet.">
        <title>The Pristionchus pacificus genome provides a unique perspective on nematode lifestyle and parasitism.</title>
        <authorList>
            <person name="Dieterich C."/>
            <person name="Clifton S.W."/>
            <person name="Schuster L.N."/>
            <person name="Chinwalla A."/>
            <person name="Delehaunty K."/>
            <person name="Dinkelacker I."/>
            <person name="Fulton L."/>
            <person name="Fulton R."/>
            <person name="Godfrey J."/>
            <person name="Minx P."/>
            <person name="Mitreva M."/>
            <person name="Roeseler W."/>
            <person name="Tian H."/>
            <person name="Witte H."/>
            <person name="Yang S.P."/>
            <person name="Wilson R.K."/>
            <person name="Sommer R.J."/>
        </authorList>
    </citation>
    <scope>NUCLEOTIDE SEQUENCE [LARGE SCALE GENOMIC DNA]</scope>
    <source>
        <strain evidence="4">PS312</strain>
    </source>
</reference>
<evidence type="ECO:0000313" key="3">
    <source>
        <dbReference type="EnsemblMetazoa" id="PPA26433.1"/>
    </source>
</evidence>